<reference evidence="1 2" key="1">
    <citation type="submission" date="2023-11" db="EMBL/GenBank/DDBJ databases">
        <title>Peredibacter starrii A3.12.</title>
        <authorList>
            <person name="Mitchell R.J."/>
        </authorList>
    </citation>
    <scope>NUCLEOTIDE SEQUENCE [LARGE SCALE GENOMIC DNA]</scope>
    <source>
        <strain evidence="1 2">A3.12</strain>
    </source>
</reference>
<dbReference type="KEGG" id="psti:SOO65_06770"/>
<evidence type="ECO:0000313" key="2">
    <source>
        <dbReference type="Proteomes" id="UP001324634"/>
    </source>
</evidence>
<sequence>MNSLQKMFPSLTLFSDLNWEAVTEEYERDYIDLSFPEYLQQKTLDGDCPPYLFELAFYELALFDAKTSIEPFPHQAGIYLNPTALFLSLEFDVSKMLEQALAGEIEIIERPHVLCLFRDTHNKLHTMELDEDALELLQFLEDGPQSTREFVQNESQFEFLKKKGLIIEIS</sequence>
<protein>
    <submittedName>
        <fullName evidence="1">Uncharacterized protein</fullName>
    </submittedName>
</protein>
<dbReference type="RefSeq" id="WP_321398660.1">
    <property type="nucleotide sequence ID" value="NZ_CP139487.1"/>
</dbReference>
<proteinExistence type="predicted"/>
<dbReference type="AlphaFoldDB" id="A0AAX4HST1"/>
<name>A0AAX4HST1_9BACT</name>
<keyword evidence="2" id="KW-1185">Reference proteome</keyword>
<gene>
    <name evidence="1" type="ORF">SOO65_06770</name>
</gene>
<dbReference type="Proteomes" id="UP001324634">
    <property type="component" value="Chromosome"/>
</dbReference>
<evidence type="ECO:0000313" key="1">
    <source>
        <dbReference type="EMBL" id="WPU66445.1"/>
    </source>
</evidence>
<organism evidence="1 2">
    <name type="scientific">Peredibacter starrii</name>
    <dbReference type="NCBI Taxonomy" id="28202"/>
    <lineage>
        <taxon>Bacteria</taxon>
        <taxon>Pseudomonadati</taxon>
        <taxon>Bdellovibrionota</taxon>
        <taxon>Bacteriovoracia</taxon>
        <taxon>Bacteriovoracales</taxon>
        <taxon>Bacteriovoracaceae</taxon>
        <taxon>Peredibacter</taxon>
    </lineage>
</organism>
<dbReference type="EMBL" id="CP139487">
    <property type="protein sequence ID" value="WPU66445.1"/>
    <property type="molecule type" value="Genomic_DNA"/>
</dbReference>
<accession>A0AAX4HST1</accession>